<reference evidence="1" key="1">
    <citation type="journal article" date="2014" name="Int. J. Syst. Evol. Microbiol.">
        <title>Complete genome sequence of Corynebacterium casei LMG S-19264T (=DSM 44701T), isolated from a smear-ripened cheese.</title>
        <authorList>
            <consortium name="US DOE Joint Genome Institute (JGI-PGF)"/>
            <person name="Walter F."/>
            <person name="Albersmeier A."/>
            <person name="Kalinowski J."/>
            <person name="Ruckert C."/>
        </authorList>
    </citation>
    <scope>NUCLEOTIDE SEQUENCE</scope>
    <source>
        <strain evidence="1">KCTC 42590</strain>
    </source>
</reference>
<accession>A0A919APS2</accession>
<dbReference type="AlphaFoldDB" id="A0A919APS2"/>
<keyword evidence="2" id="KW-1185">Reference proteome</keyword>
<dbReference type="Proteomes" id="UP000630923">
    <property type="component" value="Unassembled WGS sequence"/>
</dbReference>
<dbReference type="EMBL" id="BNCI01000001">
    <property type="protein sequence ID" value="GHF18232.1"/>
    <property type="molecule type" value="Genomic_DNA"/>
</dbReference>
<name>A0A919APS2_9PROT</name>
<sequence length="77" mass="8447">MPHNHDSDLAWALEAGAVLGWTLPETLTATLPGLLIALRGYQRRYGIDPDAANPAVTQPMTRDDLDTMITSLKKETE</sequence>
<proteinExistence type="predicted"/>
<evidence type="ECO:0000313" key="2">
    <source>
        <dbReference type="Proteomes" id="UP000630923"/>
    </source>
</evidence>
<reference evidence="1" key="2">
    <citation type="submission" date="2020-09" db="EMBL/GenBank/DDBJ databases">
        <authorList>
            <person name="Sun Q."/>
            <person name="Kim S."/>
        </authorList>
    </citation>
    <scope>NUCLEOTIDE SEQUENCE</scope>
    <source>
        <strain evidence="1">KCTC 42590</strain>
    </source>
</reference>
<gene>
    <name evidence="1" type="ORF">GCM10017044_10930</name>
</gene>
<protein>
    <submittedName>
        <fullName evidence="1">Uncharacterized protein</fullName>
    </submittedName>
</protein>
<organism evidence="1 2">
    <name type="scientific">Kordiimonas sediminis</name>
    <dbReference type="NCBI Taxonomy" id="1735581"/>
    <lineage>
        <taxon>Bacteria</taxon>
        <taxon>Pseudomonadati</taxon>
        <taxon>Pseudomonadota</taxon>
        <taxon>Alphaproteobacteria</taxon>
        <taxon>Kordiimonadales</taxon>
        <taxon>Kordiimonadaceae</taxon>
        <taxon>Kordiimonas</taxon>
    </lineage>
</organism>
<evidence type="ECO:0000313" key="1">
    <source>
        <dbReference type="EMBL" id="GHF18232.1"/>
    </source>
</evidence>
<comment type="caution">
    <text evidence="1">The sequence shown here is derived from an EMBL/GenBank/DDBJ whole genome shotgun (WGS) entry which is preliminary data.</text>
</comment>
<dbReference type="RefSeq" id="WP_191250613.1">
    <property type="nucleotide sequence ID" value="NZ_BNCI01000001.1"/>
</dbReference>